<accession>A0A0D0J2U2</accession>
<name>A0A0D0J2U2_9BACT</name>
<reference evidence="2 3" key="1">
    <citation type="submission" date="2015-01" db="EMBL/GenBank/DDBJ databases">
        <title>Comparative genomics of non-oral Prevotella species.</title>
        <authorList>
            <person name="Accetto T."/>
            <person name="Nograsek B."/>
            <person name="Avgustin G."/>
        </authorList>
    </citation>
    <scope>NUCLEOTIDE SEQUENCE [LARGE SCALE GENOMIC DNA]</scope>
    <source>
        <strain evidence="2 3">P5-119</strain>
    </source>
</reference>
<comment type="caution">
    <text evidence="2">The sequence shown here is derived from an EMBL/GenBank/DDBJ whole genome shotgun (WGS) entry which is preliminary data.</text>
</comment>
<feature type="region of interest" description="Disordered" evidence="1">
    <location>
        <begin position="82"/>
        <end position="107"/>
    </location>
</feature>
<evidence type="ECO:0000256" key="1">
    <source>
        <dbReference type="SAM" id="MobiDB-lite"/>
    </source>
</evidence>
<dbReference type="Proteomes" id="UP000032046">
    <property type="component" value="Unassembled WGS sequence"/>
</dbReference>
<protein>
    <submittedName>
        <fullName evidence="2">Uncharacterized protein</fullName>
    </submittedName>
</protein>
<proteinExistence type="predicted"/>
<keyword evidence="3" id="KW-1185">Reference proteome</keyword>
<evidence type="ECO:0000313" key="3">
    <source>
        <dbReference type="Proteomes" id="UP000032046"/>
    </source>
</evidence>
<feature type="compositionally biased region" description="Basic and acidic residues" evidence="1">
    <location>
        <begin position="82"/>
        <end position="95"/>
    </location>
</feature>
<dbReference type="EMBL" id="JXQK01000008">
    <property type="protein sequence ID" value="KIP64898.1"/>
    <property type="molecule type" value="Genomic_DNA"/>
</dbReference>
<dbReference type="STRING" id="1602171.ST44_00415"/>
<organism evidence="2 3">
    <name type="scientific">Prevotella pectinovora</name>
    <dbReference type="NCBI Taxonomy" id="1602169"/>
    <lineage>
        <taxon>Bacteria</taxon>
        <taxon>Pseudomonadati</taxon>
        <taxon>Bacteroidota</taxon>
        <taxon>Bacteroidia</taxon>
        <taxon>Bacteroidales</taxon>
        <taxon>Prevotellaceae</taxon>
        <taxon>Prevotella</taxon>
    </lineage>
</organism>
<evidence type="ECO:0000313" key="2">
    <source>
        <dbReference type="EMBL" id="KIP64898.1"/>
    </source>
</evidence>
<dbReference type="RefSeq" id="WP_042517156.1">
    <property type="nucleotide sequence ID" value="NZ_JALFDM010000046.1"/>
</dbReference>
<gene>
    <name evidence="2" type="ORF">ST44_00415</name>
</gene>
<dbReference type="AlphaFoldDB" id="A0A0D0J2U2"/>
<sequence length="125" mass="14634">MGRNKYSEKEIKEIGKLLHLKNSANRAKQKEIRHTLRTEFEFNISDFNEPGKAFGDNELNEAIKRGAIRILDEATIEAMKEKRARDKAKDEKEKQQQAIEAGEQTDWQQAMKEWTEWKKGKDGEK</sequence>